<keyword evidence="6" id="KW-1185">Reference proteome</keyword>
<feature type="transmembrane region" description="Helical" evidence="2">
    <location>
        <begin position="505"/>
        <end position="528"/>
    </location>
</feature>
<evidence type="ECO:0000256" key="2">
    <source>
        <dbReference type="SAM" id="Phobius"/>
    </source>
</evidence>
<dbReference type="OMA" id="GFLTHYK"/>
<feature type="signal peptide" evidence="3">
    <location>
        <begin position="1"/>
        <end position="28"/>
    </location>
</feature>
<dbReference type="KEGG" id="cvg:107099666"/>
<evidence type="ECO:0000259" key="4">
    <source>
        <dbReference type="PROSITE" id="PS50853"/>
    </source>
</evidence>
<keyword evidence="2" id="KW-0472">Membrane</keyword>
<feature type="chain" id="PRO_5018578216" evidence="3">
    <location>
        <begin position="29"/>
        <end position="655"/>
    </location>
</feature>
<organism evidence="5 6">
    <name type="scientific">Cyprinodon variegatus</name>
    <name type="common">Sheepshead minnow</name>
    <dbReference type="NCBI Taxonomy" id="28743"/>
    <lineage>
        <taxon>Eukaryota</taxon>
        <taxon>Metazoa</taxon>
        <taxon>Chordata</taxon>
        <taxon>Craniata</taxon>
        <taxon>Vertebrata</taxon>
        <taxon>Euteleostomi</taxon>
        <taxon>Actinopterygii</taxon>
        <taxon>Neopterygii</taxon>
        <taxon>Teleostei</taxon>
        <taxon>Neoteleostei</taxon>
        <taxon>Acanthomorphata</taxon>
        <taxon>Ovalentaria</taxon>
        <taxon>Atherinomorphae</taxon>
        <taxon>Cyprinodontiformes</taxon>
        <taxon>Cyprinodontidae</taxon>
        <taxon>Cyprinodon</taxon>
    </lineage>
</organism>
<dbReference type="SUPFAM" id="SSF49265">
    <property type="entry name" value="Fibronectin type III"/>
    <property type="match status" value="3"/>
</dbReference>
<proteinExistence type="predicted"/>
<dbReference type="Pfam" id="PF00041">
    <property type="entry name" value="fn3"/>
    <property type="match status" value="1"/>
</dbReference>
<feature type="domain" description="Fibronectin type-III" evidence="4">
    <location>
        <begin position="410"/>
        <end position="503"/>
    </location>
</feature>
<dbReference type="Ensembl" id="ENSCVAT00000005937.1">
    <property type="protein sequence ID" value="ENSCVAP00000005885.1"/>
    <property type="gene ID" value="ENSCVAG00000007329.1"/>
</dbReference>
<dbReference type="AlphaFoldDB" id="A0A3Q2FLT5"/>
<keyword evidence="3" id="KW-0732">Signal</keyword>
<dbReference type="CDD" id="cd00063">
    <property type="entry name" value="FN3"/>
    <property type="match status" value="1"/>
</dbReference>
<feature type="region of interest" description="Disordered" evidence="1">
    <location>
        <begin position="591"/>
        <end position="624"/>
    </location>
</feature>
<reference evidence="5" key="2">
    <citation type="submission" date="2025-09" db="UniProtKB">
        <authorList>
            <consortium name="Ensembl"/>
        </authorList>
    </citation>
    <scope>IDENTIFICATION</scope>
</reference>
<dbReference type="SMART" id="SM00060">
    <property type="entry name" value="FN3"/>
    <property type="match status" value="3"/>
</dbReference>
<dbReference type="GeneID" id="107099666"/>
<evidence type="ECO:0000256" key="3">
    <source>
        <dbReference type="SAM" id="SignalP"/>
    </source>
</evidence>
<dbReference type="Gene3D" id="2.60.40.10">
    <property type="entry name" value="Immunoglobulins"/>
    <property type="match status" value="3"/>
</dbReference>
<feature type="domain" description="Fibronectin type-III" evidence="4">
    <location>
        <begin position="127"/>
        <end position="221"/>
    </location>
</feature>
<dbReference type="STRING" id="28743.ENSCVAP00000005885"/>
<evidence type="ECO:0000256" key="1">
    <source>
        <dbReference type="SAM" id="MobiDB-lite"/>
    </source>
</evidence>
<dbReference type="InterPro" id="IPR013783">
    <property type="entry name" value="Ig-like_fold"/>
</dbReference>
<keyword evidence="2" id="KW-0812">Transmembrane</keyword>
<dbReference type="PANTHER" id="PTHR48483">
    <property type="entry name" value="INTERLEUKIN-27 SUBUNIT BETA"/>
    <property type="match status" value="1"/>
</dbReference>
<keyword evidence="2" id="KW-1133">Transmembrane helix</keyword>
<dbReference type="InterPro" id="IPR053073">
    <property type="entry name" value="IL11/IL27_subunit_beta"/>
</dbReference>
<dbReference type="PANTHER" id="PTHR48483:SF1">
    <property type="entry name" value="INTERLEUKIN-12 RECEPTOR SUBUNIT BETA-1-RELATED"/>
    <property type="match status" value="1"/>
</dbReference>
<dbReference type="Proteomes" id="UP000265020">
    <property type="component" value="Unassembled WGS sequence"/>
</dbReference>
<dbReference type="PROSITE" id="PS50853">
    <property type="entry name" value="FN3"/>
    <property type="match status" value="2"/>
</dbReference>
<accession>A0A3Q2FLT5</accession>
<reference evidence="5" key="1">
    <citation type="submission" date="2025-08" db="UniProtKB">
        <authorList>
            <consortium name="Ensembl"/>
        </authorList>
    </citation>
    <scope>IDENTIFICATION</scope>
</reference>
<dbReference type="InterPro" id="IPR003961">
    <property type="entry name" value="FN3_dom"/>
</dbReference>
<name>A0A3Q2FLT5_CYPVA</name>
<dbReference type="RefSeq" id="XP_015253373.1">
    <property type="nucleotide sequence ID" value="XM_015397887.1"/>
</dbReference>
<dbReference type="InterPro" id="IPR036116">
    <property type="entry name" value="FN3_sf"/>
</dbReference>
<evidence type="ECO:0000313" key="6">
    <source>
        <dbReference type="Proteomes" id="UP000265020"/>
    </source>
</evidence>
<feature type="compositionally biased region" description="Acidic residues" evidence="1">
    <location>
        <begin position="591"/>
        <end position="602"/>
    </location>
</feature>
<dbReference type="GeneTree" id="ENSGT00940000169112"/>
<dbReference type="CTD" id="3594"/>
<sequence>METFQHLRALHGCVIFLLIATINKGSTCEPPSMPLCFRQNEGETVYICEWDFSPNGTNVTFDLYFNDTSDIITTPFKNIKENRKEINEEILIVGDKVDIWVEAHAGDSVCTSPIRSGILRHTVKYETPQNISISWLRNNLSLSWQSKYPSLAEVSFRKYEPLSETWEKRILNTTREASTQKLIIVNLLKNASYQVRIRVQSIQAENPLWSNWSPDFLVPAELEHPPEVEKTTPTLLNGTRRVTVTWKPMHPAAAVGGVTYSVHVTQYSPRCPCKKKSHETRAHSHVVYVSYSAVNITVIARNAAGHSPPATMHIPAASSADLKSCNQTLLDKKFKKGTCLEFYELQDADLIPERAWCLTSTHRKKERKKIKTNMMDYTRYLYFEHRCHNGKPQTVQMCLYYKKEGVPSKEPQDFMIASDMQDSADLSWKEISYEHLHGILTLYKLCTVKMNEPQECINISASATKHHLKDLTPGTKYNVSLAGVTQAGVGPVAMQSFTTLPEKPFNVWISFGLLFGFFLFTIACTTILKRIKNKVFPPVPKPVIPEFSPCQPENQEIWERKEEVDNLSLHPIDPETSPVSKQATVLEDEWDDGAEQKEEAEEGCSGGSDDERTSLTSADETVRTAELKDMEQVESELAMLIYRNGLVFDVKSESL</sequence>
<protein>
    <submittedName>
        <fullName evidence="5">Interleukin 12 receptor subunit beta 1</fullName>
    </submittedName>
</protein>
<dbReference type="OrthoDB" id="8945484at2759"/>
<evidence type="ECO:0000313" key="5">
    <source>
        <dbReference type="Ensembl" id="ENSCVAP00000005885.1"/>
    </source>
</evidence>